<dbReference type="OrthoDB" id="302705at2759"/>
<dbReference type="PANTHER" id="PTHR11247:SF1">
    <property type="entry name" value="DOLICHYLDIPHOSPHATASE 1"/>
    <property type="match status" value="1"/>
</dbReference>
<keyword evidence="5" id="KW-1185">Reference proteome</keyword>
<feature type="domain" description="Phosphatidic acid phosphatase type 2/haloperoxidase" evidence="3">
    <location>
        <begin position="8"/>
        <end position="126"/>
    </location>
</feature>
<name>A0A401H542_9APHY</name>
<dbReference type="Proteomes" id="UP000287166">
    <property type="component" value="Unassembled WGS sequence"/>
</dbReference>
<dbReference type="InterPro" id="IPR000326">
    <property type="entry name" value="PAP2/HPO"/>
</dbReference>
<dbReference type="SUPFAM" id="SSF48317">
    <property type="entry name" value="Acid phosphatase/Vanadium-dependent haloperoxidase"/>
    <property type="match status" value="1"/>
</dbReference>
<dbReference type="EC" id="3.6.1.43" evidence="2"/>
<dbReference type="STRING" id="139825.A0A401H542"/>
<accession>A0A401H542</accession>
<evidence type="ECO:0000259" key="3">
    <source>
        <dbReference type="SMART" id="SM00014"/>
    </source>
</evidence>
<dbReference type="GO" id="GO:0047874">
    <property type="term" value="F:dolichyldiphosphatase activity"/>
    <property type="evidence" value="ECO:0007669"/>
    <property type="project" value="UniProtKB-UniRule"/>
</dbReference>
<keyword evidence="2" id="KW-0472">Membrane</keyword>
<dbReference type="SMART" id="SM00014">
    <property type="entry name" value="acidPPc"/>
    <property type="match status" value="1"/>
</dbReference>
<comment type="subcellular location">
    <subcellularLocation>
        <location evidence="2">Endoplasmic reticulum membrane</location>
        <topology evidence="2">Multi-pass membrane protein</topology>
    </subcellularLocation>
</comment>
<dbReference type="GeneID" id="38786482"/>
<comment type="caution">
    <text evidence="4">The sequence shown here is derived from an EMBL/GenBank/DDBJ whole genome shotgun (WGS) entry which is preliminary data.</text>
</comment>
<dbReference type="GO" id="GO:0006487">
    <property type="term" value="P:protein N-linked glycosylation"/>
    <property type="evidence" value="ECO:0007669"/>
    <property type="project" value="UniProtKB-UniRule"/>
</dbReference>
<dbReference type="GO" id="GO:0008610">
    <property type="term" value="P:lipid biosynthetic process"/>
    <property type="evidence" value="ECO:0007669"/>
    <property type="project" value="TreeGrafter"/>
</dbReference>
<organism evidence="4 5">
    <name type="scientific">Sparassis crispa</name>
    <dbReference type="NCBI Taxonomy" id="139825"/>
    <lineage>
        <taxon>Eukaryota</taxon>
        <taxon>Fungi</taxon>
        <taxon>Dikarya</taxon>
        <taxon>Basidiomycota</taxon>
        <taxon>Agaricomycotina</taxon>
        <taxon>Agaricomycetes</taxon>
        <taxon>Polyporales</taxon>
        <taxon>Sparassidaceae</taxon>
        <taxon>Sparassis</taxon>
    </lineage>
</organism>
<sequence>MWTREILFIEMYAGQLLCEVSNWFLKHAVRQERPVDELGAGYGFPSSHSQWMGYFTAFLYCHFSFRHRFISTGYLALDLIRVVVLYFSLAIWAGGVAYSRFYLSYHTIPQVLWGLGLGALFGTCYYTLVELLPSRYPHSVLGKMKAAVIANPASTWFRMRDSWAVWADGGVEAQWLRWRTEWCRIRAEVRGEKKRT</sequence>
<dbReference type="EMBL" id="BFAD01000016">
    <property type="protein sequence ID" value="GBE89565.1"/>
    <property type="molecule type" value="Genomic_DNA"/>
</dbReference>
<keyword evidence="2" id="KW-0256">Endoplasmic reticulum</keyword>
<dbReference type="AlphaFoldDB" id="A0A401H542"/>
<dbReference type="GO" id="GO:0005789">
    <property type="term" value="C:endoplasmic reticulum membrane"/>
    <property type="evidence" value="ECO:0007669"/>
    <property type="project" value="UniProtKB-SubCell"/>
</dbReference>
<dbReference type="RefSeq" id="XP_027620478.1">
    <property type="nucleotide sequence ID" value="XM_027764677.1"/>
</dbReference>
<protein>
    <recommendedName>
        <fullName evidence="2">Dolichyldiphosphatase</fullName>
        <ecNumber evidence="2">3.6.1.43</ecNumber>
    </recommendedName>
</protein>
<feature type="transmembrane region" description="Helical" evidence="2">
    <location>
        <begin position="111"/>
        <end position="129"/>
    </location>
</feature>
<feature type="transmembrane region" description="Helical" evidence="2">
    <location>
        <begin position="79"/>
        <end position="99"/>
    </location>
</feature>
<dbReference type="Gene3D" id="1.20.144.10">
    <property type="entry name" value="Phosphatidic acid phosphatase type 2/haloperoxidase"/>
    <property type="match status" value="1"/>
</dbReference>
<dbReference type="PANTHER" id="PTHR11247">
    <property type="entry name" value="PALMITOYL-PROTEIN THIOESTERASE/DOLICHYLDIPHOSPHATASE 1"/>
    <property type="match status" value="1"/>
</dbReference>
<comment type="pathway">
    <text evidence="2">Protein modification; protein glycosylation.</text>
</comment>
<evidence type="ECO:0000256" key="1">
    <source>
        <dbReference type="ARBA" id="ARBA00022801"/>
    </source>
</evidence>
<evidence type="ECO:0000313" key="4">
    <source>
        <dbReference type="EMBL" id="GBE89565.1"/>
    </source>
</evidence>
<reference evidence="4 5" key="1">
    <citation type="journal article" date="2018" name="Sci. Rep.">
        <title>Genome sequence of the cauliflower mushroom Sparassis crispa (Hanabiratake) and its association with beneficial usage.</title>
        <authorList>
            <person name="Kiyama R."/>
            <person name="Furutani Y."/>
            <person name="Kawaguchi K."/>
            <person name="Nakanishi T."/>
        </authorList>
    </citation>
    <scope>NUCLEOTIDE SEQUENCE [LARGE SCALE GENOMIC DNA]</scope>
</reference>
<dbReference type="Pfam" id="PF01569">
    <property type="entry name" value="PAP2"/>
    <property type="match status" value="1"/>
</dbReference>
<keyword evidence="1 2" id="KW-0378">Hydrolase</keyword>
<dbReference type="UniPathway" id="UPA00378"/>
<dbReference type="InterPro" id="IPR036938">
    <property type="entry name" value="PAP2/HPO_sf"/>
</dbReference>
<evidence type="ECO:0000256" key="2">
    <source>
        <dbReference type="RuleBase" id="RU367078"/>
    </source>
</evidence>
<comment type="function">
    <text evidence="2">Required for efficient N-glycosylation. Necessary for maintaining optimal levels of dolichol-linked oligosaccharides. Hydrolyzes dolichyl pyrophosphate at a very high rate and dolichyl monophosphate at a much lower rate. Does not act on phosphatidate.</text>
</comment>
<keyword evidence="2" id="KW-1133">Transmembrane helix</keyword>
<dbReference type="InParanoid" id="A0A401H542"/>
<comment type="catalytic activity">
    <reaction evidence="2">
        <text>a di-trans,poly-cis-dolichyl diphosphate + H2O = a di-trans,poly-cis-dolichyl phosphate + phosphate + H(+)</text>
        <dbReference type="Rhea" id="RHEA:14385"/>
        <dbReference type="Rhea" id="RHEA-COMP:19498"/>
        <dbReference type="Rhea" id="RHEA-COMP:19506"/>
        <dbReference type="ChEBI" id="CHEBI:15377"/>
        <dbReference type="ChEBI" id="CHEBI:15378"/>
        <dbReference type="ChEBI" id="CHEBI:43474"/>
        <dbReference type="ChEBI" id="CHEBI:57497"/>
        <dbReference type="ChEBI" id="CHEBI:57683"/>
        <dbReference type="EC" id="3.6.1.43"/>
    </reaction>
</comment>
<comment type="caution">
    <text evidence="2">Lacks conserved residue(s) required for the propagation of feature annotation.</text>
</comment>
<gene>
    <name evidence="4" type="ORF">SCP_1602270</name>
</gene>
<evidence type="ECO:0000313" key="5">
    <source>
        <dbReference type="Proteomes" id="UP000287166"/>
    </source>
</evidence>
<comment type="similarity">
    <text evidence="2">Belongs to the dolichyldiphosphatase family.</text>
</comment>
<keyword evidence="2" id="KW-0812">Transmembrane</keyword>
<proteinExistence type="inferred from homology"/>